<name>A0AAV9SEW6_9TELE</name>
<sequence length="257" mass="28893">MKYPSQNGRSTQIQALGQHRHMHPHRQTNRDPQGQPGSQADPAMHHPAHHRAQGKDASPSIRRAAHQHSCRPSKNDRAKPSCGSPRANATVTQHILPYIGRGMVKTTNPKHTPPTRNHPADKQTPPQYKAEKPDATTEPSDAPPAAPTHGGHSRHAQDHCPNTTPSKKTPAKVHPRERKTHSIQVQEHARHPYTCQKQPLEKSHTETHKRQRAHRAKTKTHQEAKTSAPRDQPRPARLPKPCRTLRPSSPRPNRDRH</sequence>
<gene>
    <name evidence="2" type="ORF">CRENBAI_006779</name>
</gene>
<evidence type="ECO:0000256" key="1">
    <source>
        <dbReference type="SAM" id="MobiDB-lite"/>
    </source>
</evidence>
<feature type="compositionally biased region" description="Basic residues" evidence="1">
    <location>
        <begin position="169"/>
        <end position="181"/>
    </location>
</feature>
<feature type="compositionally biased region" description="Polar residues" evidence="1">
    <location>
        <begin position="1"/>
        <end position="15"/>
    </location>
</feature>
<dbReference type="Proteomes" id="UP001311232">
    <property type="component" value="Unassembled WGS sequence"/>
</dbReference>
<feature type="compositionally biased region" description="Basic and acidic residues" evidence="1">
    <location>
        <begin position="199"/>
        <end position="208"/>
    </location>
</feature>
<comment type="caution">
    <text evidence="2">The sequence shown here is derived from an EMBL/GenBank/DDBJ whole genome shotgun (WGS) entry which is preliminary data.</text>
</comment>
<dbReference type="AlphaFoldDB" id="A0AAV9SEW6"/>
<dbReference type="EMBL" id="JAHHUM010000441">
    <property type="protein sequence ID" value="KAK5619822.1"/>
    <property type="molecule type" value="Genomic_DNA"/>
</dbReference>
<reference evidence="2 3" key="1">
    <citation type="submission" date="2021-06" db="EMBL/GenBank/DDBJ databases">
        <authorList>
            <person name="Palmer J.M."/>
        </authorList>
    </citation>
    <scope>NUCLEOTIDE SEQUENCE [LARGE SCALE GENOMIC DNA]</scope>
    <source>
        <strain evidence="2 3">MEX-2019</strain>
        <tissue evidence="2">Muscle</tissue>
    </source>
</reference>
<evidence type="ECO:0000313" key="3">
    <source>
        <dbReference type="Proteomes" id="UP001311232"/>
    </source>
</evidence>
<evidence type="ECO:0000313" key="2">
    <source>
        <dbReference type="EMBL" id="KAK5619822.1"/>
    </source>
</evidence>
<keyword evidence="3" id="KW-1185">Reference proteome</keyword>
<proteinExistence type="predicted"/>
<feature type="compositionally biased region" description="Basic residues" evidence="1">
    <location>
        <begin position="209"/>
        <end position="219"/>
    </location>
</feature>
<feature type="compositionally biased region" description="Basic residues" evidence="1">
    <location>
        <begin position="18"/>
        <end position="27"/>
    </location>
</feature>
<feature type="region of interest" description="Disordered" evidence="1">
    <location>
        <begin position="1"/>
        <end position="257"/>
    </location>
</feature>
<protein>
    <submittedName>
        <fullName evidence="2">Uncharacterized protein</fullName>
    </submittedName>
</protein>
<accession>A0AAV9SEW6</accession>
<organism evidence="2 3">
    <name type="scientific">Crenichthys baileyi</name>
    <name type="common">White River springfish</name>
    <dbReference type="NCBI Taxonomy" id="28760"/>
    <lineage>
        <taxon>Eukaryota</taxon>
        <taxon>Metazoa</taxon>
        <taxon>Chordata</taxon>
        <taxon>Craniata</taxon>
        <taxon>Vertebrata</taxon>
        <taxon>Euteleostomi</taxon>
        <taxon>Actinopterygii</taxon>
        <taxon>Neopterygii</taxon>
        <taxon>Teleostei</taxon>
        <taxon>Neoteleostei</taxon>
        <taxon>Acanthomorphata</taxon>
        <taxon>Ovalentaria</taxon>
        <taxon>Atherinomorphae</taxon>
        <taxon>Cyprinodontiformes</taxon>
        <taxon>Goodeidae</taxon>
        <taxon>Crenichthys</taxon>
    </lineage>
</organism>